<evidence type="ECO:0000313" key="2">
    <source>
        <dbReference type="Proteomes" id="UP001432216"/>
    </source>
</evidence>
<sequence>MFTSRHRHINTHLNKLPFSPTLYHLHASSPIPISSIQFHLHFHLRFFTATTLSVNNFSGDGRAQTHSAFYITDFDRSQ</sequence>
<dbReference type="EMBL" id="CP143806">
    <property type="protein sequence ID" value="WVO19351.1"/>
    <property type="molecule type" value="Genomic_DNA"/>
</dbReference>
<name>A0ABZ2AQ92_9TREE</name>
<evidence type="ECO:0000313" key="1">
    <source>
        <dbReference type="EMBL" id="WVO19351.1"/>
    </source>
</evidence>
<accession>A0ABZ2AQ92</accession>
<dbReference type="Proteomes" id="UP001432216">
    <property type="component" value="Chromosome 1"/>
</dbReference>
<dbReference type="RefSeq" id="XP_064718591.1">
    <property type="nucleotide sequence ID" value="XM_064862519.1"/>
</dbReference>
<organism evidence="1 2">
    <name type="scientific">Cryptococcus decagattii</name>
    <dbReference type="NCBI Taxonomy" id="1859122"/>
    <lineage>
        <taxon>Eukaryota</taxon>
        <taxon>Fungi</taxon>
        <taxon>Dikarya</taxon>
        <taxon>Basidiomycota</taxon>
        <taxon>Agaricomycotina</taxon>
        <taxon>Tremellomycetes</taxon>
        <taxon>Tremellales</taxon>
        <taxon>Cryptococcaceae</taxon>
        <taxon>Cryptococcus</taxon>
        <taxon>Cryptococcus gattii species complex</taxon>
    </lineage>
</organism>
<protein>
    <submittedName>
        <fullName evidence="1">Uncharacterized protein</fullName>
    </submittedName>
</protein>
<reference evidence="1 2" key="1">
    <citation type="submission" date="2024-01" db="EMBL/GenBank/DDBJ databases">
        <title>Comparative genomics of Cryptococcus and Kwoniella reveals pathogenesis evolution and contrasting modes of karyotype evolution via chromosome fusion or intercentromeric recombination.</title>
        <authorList>
            <person name="Coelho M.A."/>
            <person name="David-Palma M."/>
            <person name="Shea T."/>
            <person name="Bowers K."/>
            <person name="McGinley-Smith S."/>
            <person name="Mohammad A.W."/>
            <person name="Gnirke A."/>
            <person name="Yurkov A.M."/>
            <person name="Nowrousian M."/>
            <person name="Sun S."/>
            <person name="Cuomo C.A."/>
            <person name="Heitman J."/>
        </authorList>
    </citation>
    <scope>NUCLEOTIDE SEQUENCE [LARGE SCALE GENOMIC DNA]</scope>
    <source>
        <strain evidence="1 2">7685027</strain>
    </source>
</reference>
<keyword evidence="2" id="KW-1185">Reference proteome</keyword>
<gene>
    <name evidence="1" type="ORF">IAS62_000630</name>
</gene>
<proteinExistence type="predicted"/>
<dbReference type="GeneID" id="89987406"/>